<dbReference type="EMBL" id="CAHR02000096">
    <property type="protein sequence ID" value="CCG82686.1"/>
    <property type="molecule type" value="Genomic_DNA"/>
</dbReference>
<comment type="caution">
    <text evidence="12">The sequence shown here is derived from an EMBL/GenBank/DDBJ whole genome shotgun (WGS) entry which is preliminary data.</text>
</comment>
<dbReference type="GO" id="GO:0005739">
    <property type="term" value="C:mitochondrion"/>
    <property type="evidence" value="ECO:0007669"/>
    <property type="project" value="TreeGrafter"/>
</dbReference>
<evidence type="ECO:0000256" key="2">
    <source>
        <dbReference type="ARBA" id="ARBA00001968"/>
    </source>
</evidence>
<dbReference type="InterPro" id="IPR054692">
    <property type="entry name" value="LeuA-like_post-cat"/>
</dbReference>
<dbReference type="Proteomes" id="UP000013776">
    <property type="component" value="Unassembled WGS sequence"/>
</dbReference>
<dbReference type="SUPFAM" id="SSF110921">
    <property type="entry name" value="2-isopropylmalate synthase LeuA, allosteric (dimerisation) domain"/>
    <property type="match status" value="1"/>
</dbReference>
<dbReference type="VEuPathDB" id="FungiDB:TAPDE_002810"/>
<dbReference type="InterPro" id="IPR000891">
    <property type="entry name" value="PYR_CT"/>
</dbReference>
<feature type="domain" description="Pyruvate carboxyltransferase" evidence="11">
    <location>
        <begin position="33"/>
        <end position="313"/>
    </location>
</feature>
<dbReference type="InterPro" id="IPR002034">
    <property type="entry name" value="AIPM/Hcit_synth_CS"/>
</dbReference>
<dbReference type="Gene3D" id="3.20.20.70">
    <property type="entry name" value="Aldolase class I"/>
    <property type="match status" value="1"/>
</dbReference>
<evidence type="ECO:0000256" key="8">
    <source>
        <dbReference type="ARBA" id="ARBA00022679"/>
    </source>
</evidence>
<dbReference type="Pfam" id="PF22615">
    <property type="entry name" value="IPMS_D2"/>
    <property type="match status" value="1"/>
</dbReference>
<evidence type="ECO:0000256" key="9">
    <source>
        <dbReference type="ARBA" id="ARBA00022723"/>
    </source>
</evidence>
<dbReference type="GO" id="GO:0046872">
    <property type="term" value="F:metal ion binding"/>
    <property type="evidence" value="ECO:0007669"/>
    <property type="project" value="UniProtKB-KW"/>
</dbReference>
<dbReference type="InterPro" id="IPR039371">
    <property type="entry name" value="LeuA_N_DRE-TIM"/>
</dbReference>
<comment type="similarity">
    <text evidence="4">Belongs to the alpha-IPM synthase/homocitrate synthase family. LeuA type 2 subfamily.</text>
</comment>
<comment type="cofactor">
    <cofactor evidence="2">
        <name>a divalent metal cation</name>
        <dbReference type="ChEBI" id="CHEBI:60240"/>
    </cofactor>
</comment>
<gene>
    <name evidence="12" type="ORF">TAPDE_002810</name>
</gene>
<dbReference type="InterPro" id="IPR005668">
    <property type="entry name" value="IPM_Synthase"/>
</dbReference>
<proteinExistence type="inferred from homology"/>
<keyword evidence="10" id="KW-0100">Branched-chain amino acid biosynthesis</keyword>
<keyword evidence="13" id="KW-1185">Reference proteome</keyword>
<accession>R4XH32</accession>
<dbReference type="Gene3D" id="3.30.160.270">
    <property type="match status" value="1"/>
</dbReference>
<comment type="pathway">
    <text evidence="3">Amino-acid biosynthesis; L-leucine biosynthesis; L-leucine from 3-methyl-2-oxobutanoate: step 1/4.</text>
</comment>
<evidence type="ECO:0000259" key="11">
    <source>
        <dbReference type="PROSITE" id="PS50991"/>
    </source>
</evidence>
<evidence type="ECO:0000256" key="7">
    <source>
        <dbReference type="ARBA" id="ARBA00022605"/>
    </source>
</evidence>
<keyword evidence="6" id="KW-0432">Leucine biosynthesis</keyword>
<dbReference type="InterPro" id="IPR013709">
    <property type="entry name" value="2-isopropylmalate_synth_dimer"/>
</dbReference>
<dbReference type="SUPFAM" id="SSF51569">
    <property type="entry name" value="Aldolase"/>
    <property type="match status" value="1"/>
</dbReference>
<keyword evidence="8" id="KW-0808">Transferase</keyword>
<dbReference type="NCBIfam" id="TIGR00970">
    <property type="entry name" value="leuA_yeast"/>
    <property type="match status" value="1"/>
</dbReference>
<evidence type="ECO:0000256" key="10">
    <source>
        <dbReference type="ARBA" id="ARBA00023304"/>
    </source>
</evidence>
<keyword evidence="7" id="KW-0028">Amino-acid biosynthesis</keyword>
<evidence type="ECO:0000256" key="5">
    <source>
        <dbReference type="ARBA" id="ARBA00012973"/>
    </source>
</evidence>
<dbReference type="PROSITE" id="PS50991">
    <property type="entry name" value="PYR_CT"/>
    <property type="match status" value="1"/>
</dbReference>
<evidence type="ECO:0000313" key="12">
    <source>
        <dbReference type="EMBL" id="CCG82686.1"/>
    </source>
</evidence>
<dbReference type="NCBIfam" id="NF002991">
    <property type="entry name" value="PRK03739.1"/>
    <property type="match status" value="1"/>
</dbReference>
<organism evidence="12 13">
    <name type="scientific">Taphrina deformans (strain PYCC 5710 / ATCC 11124 / CBS 356.35 / IMI 108563 / JCM 9778 / NBRC 8474)</name>
    <name type="common">Peach leaf curl fungus</name>
    <name type="synonym">Lalaria deformans</name>
    <dbReference type="NCBI Taxonomy" id="1097556"/>
    <lineage>
        <taxon>Eukaryota</taxon>
        <taxon>Fungi</taxon>
        <taxon>Dikarya</taxon>
        <taxon>Ascomycota</taxon>
        <taxon>Taphrinomycotina</taxon>
        <taxon>Taphrinomycetes</taxon>
        <taxon>Taphrinales</taxon>
        <taxon>Taphrinaceae</taxon>
        <taxon>Taphrina</taxon>
    </lineage>
</organism>
<dbReference type="InterPro" id="IPR013785">
    <property type="entry name" value="Aldolase_TIM"/>
</dbReference>
<keyword evidence="9" id="KW-0479">Metal-binding</keyword>
<name>R4XH32_TAPDE</name>
<evidence type="ECO:0000256" key="1">
    <source>
        <dbReference type="ARBA" id="ARBA00000064"/>
    </source>
</evidence>
<dbReference type="STRING" id="1097556.R4XH32"/>
<dbReference type="PANTHER" id="PTHR46911">
    <property type="match status" value="1"/>
</dbReference>
<dbReference type="PANTHER" id="PTHR46911:SF1">
    <property type="entry name" value="2-ISOPROPYLMALATE SYNTHASE"/>
    <property type="match status" value="1"/>
</dbReference>
<dbReference type="PROSITE" id="PS00815">
    <property type="entry name" value="AIPM_HOMOCIT_SYNTH_1"/>
    <property type="match status" value="1"/>
</dbReference>
<dbReference type="Pfam" id="PF00682">
    <property type="entry name" value="HMGL-like"/>
    <property type="match status" value="1"/>
</dbReference>
<evidence type="ECO:0000313" key="13">
    <source>
        <dbReference type="Proteomes" id="UP000013776"/>
    </source>
</evidence>
<protein>
    <recommendedName>
        <fullName evidence="5">2-isopropylmalate synthase</fullName>
        <ecNumber evidence="5">2.3.3.13</ecNumber>
    </recommendedName>
</protein>
<dbReference type="EC" id="2.3.3.13" evidence="5"/>
<sequence>MPMLENPSDKYRAFPQIPIKNRQWPSRTITKAPRWLSTDLRDGNQSLIDPMTGDEKWVYFQVLVECGFKEIEVAFPSASQTDFEFVRRLVETPGAIPDDVYIQVLAPCREELIRRTVESVRGTKNAIIHIYNATSPCFREVVFNADQAQTVALAARCTSLVRELTKDSKDPEILKTNWQFEYSPEVFSDTEPDFAVEVCEAVKAAWGPTEDNPIIFNLPATVEMCTPNVYADQIEYFSTHITEREKINISLHPHNDRGCAVAASELGQMAGADRVEGCLFGNGERTGNVDIVTLALNLYTQGVRPNLDFSDLKSIIKTCCECNKIPIHPRHPYAGDLVFTAFSGSHQDAIKKGFKHQEGKKYWNVPYLPIDPADLGATYEAVIRVNSQSGKGGVAYIVERDLKFDLPRNLQIAFSRVVQAEAEKVGKELSPNEIVHLFKVAYGLLEEEKVFDLKHYSVSEIANAEEPVSRQFSGLIEKVGDKEYTITGLGNGPLSSLLDGLAKQFGFDAEIKTYNQQSIGKGNQTTAVCFVEVKRTDEVAEGSIWGVAIENDTTAAGLQAVMNAVGGTIERGTKQQSGNATISSRE</sequence>
<comment type="catalytic activity">
    <reaction evidence="1">
        <text>3-methyl-2-oxobutanoate + acetyl-CoA + H2O = (2S)-2-isopropylmalate + CoA + H(+)</text>
        <dbReference type="Rhea" id="RHEA:21524"/>
        <dbReference type="ChEBI" id="CHEBI:1178"/>
        <dbReference type="ChEBI" id="CHEBI:11851"/>
        <dbReference type="ChEBI" id="CHEBI:15377"/>
        <dbReference type="ChEBI" id="CHEBI:15378"/>
        <dbReference type="ChEBI" id="CHEBI:57287"/>
        <dbReference type="ChEBI" id="CHEBI:57288"/>
        <dbReference type="EC" id="2.3.3.13"/>
    </reaction>
</comment>
<evidence type="ECO:0000256" key="3">
    <source>
        <dbReference type="ARBA" id="ARBA00004689"/>
    </source>
</evidence>
<dbReference type="AlphaFoldDB" id="R4XH32"/>
<dbReference type="CDD" id="cd07942">
    <property type="entry name" value="DRE_TIM_LeuA"/>
    <property type="match status" value="1"/>
</dbReference>
<dbReference type="GO" id="GO:0009098">
    <property type="term" value="P:L-leucine biosynthetic process"/>
    <property type="evidence" value="ECO:0007669"/>
    <property type="project" value="UniProtKB-KW"/>
</dbReference>
<evidence type="ECO:0000256" key="4">
    <source>
        <dbReference type="ARBA" id="ARBA00009767"/>
    </source>
</evidence>
<dbReference type="SUPFAM" id="SSF89000">
    <property type="entry name" value="post-HMGL domain-like"/>
    <property type="match status" value="1"/>
</dbReference>
<evidence type="ECO:0000256" key="6">
    <source>
        <dbReference type="ARBA" id="ARBA00022430"/>
    </source>
</evidence>
<dbReference type="GO" id="GO:0003852">
    <property type="term" value="F:2-isopropylmalate synthase activity"/>
    <property type="evidence" value="ECO:0007669"/>
    <property type="project" value="UniProtKB-EC"/>
</dbReference>
<dbReference type="FunFam" id="3.20.20.70:FF:000045">
    <property type="entry name" value="2-isopropylmalate synthase"/>
    <property type="match status" value="1"/>
</dbReference>
<reference evidence="12 13" key="1">
    <citation type="journal article" date="2013" name="MBio">
        <title>Genome sequencing of the plant pathogen Taphrina deformans, the causal agent of peach leaf curl.</title>
        <authorList>
            <person name="Cisse O.H."/>
            <person name="Almeida J.M.G.C.F."/>
            <person name="Fonseca A."/>
            <person name="Kumar A.A."/>
            <person name="Salojaervi J."/>
            <person name="Overmyer K."/>
            <person name="Hauser P.M."/>
            <person name="Pagni M."/>
        </authorList>
    </citation>
    <scope>NUCLEOTIDE SEQUENCE [LARGE SCALE GENOMIC DNA]</scope>
    <source>
        <strain evidence="13">PYCC 5710 / ATCC 11124 / CBS 356.35 / IMI 108563 / JCM 9778 / NBRC 8474</strain>
    </source>
</reference>
<dbReference type="Pfam" id="PF08502">
    <property type="entry name" value="LeuA_dimer"/>
    <property type="match status" value="1"/>
</dbReference>
<dbReference type="PROSITE" id="PS00816">
    <property type="entry name" value="AIPM_HOMOCIT_SYNTH_2"/>
    <property type="match status" value="1"/>
</dbReference>
<dbReference type="OrthoDB" id="418791at2759"/>
<dbReference type="SMART" id="SM00917">
    <property type="entry name" value="LeuA_dimer"/>
    <property type="match status" value="1"/>
</dbReference>
<dbReference type="eggNOG" id="KOG2367">
    <property type="taxonomic scope" value="Eukaryota"/>
</dbReference>
<dbReference type="InterPro" id="IPR036230">
    <property type="entry name" value="LeuA_allosteric_dom_sf"/>
</dbReference>
<dbReference type="HAMAP" id="MF_00572">
    <property type="entry name" value="LeuA_type2"/>
    <property type="match status" value="1"/>
</dbReference>